<dbReference type="AlphaFoldDB" id="J4GNF5"/>
<evidence type="ECO:0000256" key="4">
    <source>
        <dbReference type="SAM" id="MobiDB-lite"/>
    </source>
</evidence>
<protein>
    <recommendedName>
        <fullName evidence="5">Small-subunit processome Utp12 domain-containing protein</fullName>
    </recommendedName>
</protein>
<feature type="domain" description="Small-subunit processome Utp12" evidence="5">
    <location>
        <begin position="149"/>
        <end position="265"/>
    </location>
</feature>
<feature type="compositionally biased region" description="Polar residues" evidence="4">
    <location>
        <begin position="21"/>
        <end position="31"/>
    </location>
</feature>
<dbReference type="InterPro" id="IPR007148">
    <property type="entry name" value="SSU_processome_Utp12"/>
</dbReference>
<feature type="region of interest" description="Disordered" evidence="4">
    <location>
        <begin position="269"/>
        <end position="393"/>
    </location>
</feature>
<dbReference type="GO" id="GO:0000462">
    <property type="term" value="P:maturation of SSU-rRNA from tricistronic rRNA transcript (SSU-rRNA, 5.8S rRNA, LSU-rRNA)"/>
    <property type="evidence" value="ECO:0007669"/>
    <property type="project" value="TreeGrafter"/>
</dbReference>
<feature type="compositionally biased region" description="Basic residues" evidence="4">
    <location>
        <begin position="283"/>
        <end position="295"/>
    </location>
</feature>
<dbReference type="STRING" id="599839.J4GNF5"/>
<dbReference type="GeneID" id="24096211"/>
<evidence type="ECO:0000259" key="5">
    <source>
        <dbReference type="Pfam" id="PF04003"/>
    </source>
</evidence>
<dbReference type="InterPro" id="IPR052414">
    <property type="entry name" value="U3_snoRNA-assoc_WDR"/>
</dbReference>
<gene>
    <name evidence="6" type="ORF">FIBRA_03349</name>
</gene>
<keyword evidence="2" id="KW-0539">Nucleus</keyword>
<feature type="region of interest" description="Disordered" evidence="4">
    <location>
        <begin position="1"/>
        <end position="50"/>
    </location>
</feature>
<sequence>MVSSPSKGNQPRAKRPREQPAASTSWQQQAISDHPNLPPTKRYAESSSLAVRSGVELGQNPSLDDLTIQNVDGELDADLAELSLGQRLTALNGNEDTASHSSESSEEDAAGPSPAGVTSTKKRKRDAGLDAVPANSLTRTLIQALHSSDARLLETCLAHSDAALIRNTVRRLPPQLAVSLITACVERLGRGARAASMKGGGGGASSQRGTTLINWIRAVLATHSGHLMTMPDLVARLSGLHATLTTRLALQESLLSLSGRLDMVISQIEMRSSGPPASLPLPKGKKKRHHKRQPRRYVEGESEDEDTKKMDVEVESADEGGSVEDVELGGSEEDESEDGETDDNSDEEEEEEAEEENDDDDDGEDDEDGPMANGFIDDEAEEYSEDEDEDESE</sequence>
<evidence type="ECO:0000313" key="6">
    <source>
        <dbReference type="EMBL" id="CCM01300.1"/>
    </source>
</evidence>
<feature type="compositionally biased region" description="Acidic residues" evidence="4">
    <location>
        <begin position="376"/>
        <end position="393"/>
    </location>
</feature>
<comment type="subcellular location">
    <subcellularLocation>
        <location evidence="1">Nucleus</location>
    </subcellularLocation>
</comment>
<dbReference type="HOGENOM" id="CLU_051061_0_0_1"/>
<evidence type="ECO:0000313" key="7">
    <source>
        <dbReference type="Proteomes" id="UP000006352"/>
    </source>
</evidence>
<evidence type="ECO:0000256" key="1">
    <source>
        <dbReference type="ARBA" id="ARBA00004123"/>
    </source>
</evidence>
<feature type="compositionally biased region" description="Acidic residues" evidence="4">
    <location>
        <begin position="313"/>
        <end position="369"/>
    </location>
</feature>
<dbReference type="GO" id="GO:0005730">
    <property type="term" value="C:nucleolus"/>
    <property type="evidence" value="ECO:0007669"/>
    <property type="project" value="TreeGrafter"/>
</dbReference>
<reference evidence="6 7" key="1">
    <citation type="journal article" date="2012" name="Appl. Environ. Microbiol.">
        <title>Short-read sequencing for genomic analysis of the brown rot fungus Fibroporia radiculosa.</title>
        <authorList>
            <person name="Tang J.D."/>
            <person name="Perkins A.D."/>
            <person name="Sonstegard T.S."/>
            <person name="Schroeder S.G."/>
            <person name="Burgess S.C."/>
            <person name="Diehl S.V."/>
        </authorList>
    </citation>
    <scope>NUCLEOTIDE SEQUENCE [LARGE SCALE GENOMIC DNA]</scope>
    <source>
        <strain evidence="6 7">TFFH 294</strain>
    </source>
</reference>
<keyword evidence="7" id="KW-1185">Reference proteome</keyword>
<evidence type="ECO:0000256" key="3">
    <source>
        <dbReference type="ARBA" id="ARBA00038335"/>
    </source>
</evidence>
<name>J4GNF5_9APHY</name>
<dbReference type="FunCoup" id="J4GNF5">
    <property type="interactions" value="101"/>
</dbReference>
<dbReference type="OrthoDB" id="30195at2759"/>
<accession>J4GNF5</accession>
<dbReference type="Proteomes" id="UP000006352">
    <property type="component" value="Unassembled WGS sequence"/>
</dbReference>
<proteinExistence type="inferred from homology"/>
<dbReference type="EMBL" id="HE797026">
    <property type="protein sequence ID" value="CCM01300.1"/>
    <property type="molecule type" value="Genomic_DNA"/>
</dbReference>
<dbReference type="RefSeq" id="XP_012180583.1">
    <property type="nucleotide sequence ID" value="XM_012325193.1"/>
</dbReference>
<feature type="region of interest" description="Disordered" evidence="4">
    <location>
        <begin position="94"/>
        <end position="130"/>
    </location>
</feature>
<dbReference type="PANTHER" id="PTHR44267">
    <property type="entry name" value="WD REPEAT-CONTAINING PROTEIN 43"/>
    <property type="match status" value="1"/>
</dbReference>
<dbReference type="Pfam" id="PF04003">
    <property type="entry name" value="Utp12"/>
    <property type="match status" value="1"/>
</dbReference>
<dbReference type="InParanoid" id="J4GNF5"/>
<comment type="similarity">
    <text evidence="3">Belongs to the UTP5 family.</text>
</comment>
<organism evidence="6 7">
    <name type="scientific">Fibroporia radiculosa</name>
    <dbReference type="NCBI Taxonomy" id="599839"/>
    <lineage>
        <taxon>Eukaryota</taxon>
        <taxon>Fungi</taxon>
        <taxon>Dikarya</taxon>
        <taxon>Basidiomycota</taxon>
        <taxon>Agaricomycotina</taxon>
        <taxon>Agaricomycetes</taxon>
        <taxon>Polyporales</taxon>
        <taxon>Fibroporiaceae</taxon>
        <taxon>Fibroporia</taxon>
    </lineage>
</organism>
<evidence type="ECO:0000256" key="2">
    <source>
        <dbReference type="ARBA" id="ARBA00023242"/>
    </source>
</evidence>
<dbReference type="PANTHER" id="PTHR44267:SF1">
    <property type="entry name" value="WD REPEAT-CONTAINING PROTEIN 43"/>
    <property type="match status" value="1"/>
</dbReference>